<dbReference type="PANTHER" id="PTHR10982:SF21">
    <property type="entry name" value="FATTY ACID SYNTHASE SUBUNIT BETA"/>
    <property type="match status" value="1"/>
</dbReference>
<evidence type="ECO:0000256" key="1">
    <source>
        <dbReference type="ARBA" id="ARBA00022679"/>
    </source>
</evidence>
<dbReference type="Gene3D" id="3.40.366.10">
    <property type="entry name" value="Malonyl-Coenzyme A Acyl Carrier Protein, domain 2"/>
    <property type="match status" value="1"/>
</dbReference>
<keyword evidence="1" id="KW-0808">Transferase</keyword>
<reference evidence="4" key="2">
    <citation type="journal article" date="2019" name="IMA Fungus">
        <title>Genome sequencing and comparison of five Tilletia species to identify candidate genes for the detection of regulated species infecting wheat.</title>
        <authorList>
            <person name="Nguyen H.D.T."/>
            <person name="Sultana T."/>
            <person name="Kesanakurti P."/>
            <person name="Hambleton S."/>
        </authorList>
    </citation>
    <scope>NUCLEOTIDE SEQUENCE</scope>
    <source>
        <strain evidence="4">DAOMC 236416</strain>
    </source>
</reference>
<dbReference type="Pfam" id="PF08354">
    <property type="entry name" value="Fas1-AflB-like_hel"/>
    <property type="match status" value="1"/>
</dbReference>
<feature type="compositionally biased region" description="Low complexity" evidence="2">
    <location>
        <begin position="10"/>
        <end position="21"/>
    </location>
</feature>
<dbReference type="Proteomes" id="UP000077521">
    <property type="component" value="Unassembled WGS sequence"/>
</dbReference>
<evidence type="ECO:0000313" key="4">
    <source>
        <dbReference type="EMBL" id="KAE8237608.1"/>
    </source>
</evidence>
<protein>
    <recommendedName>
        <fullName evidence="3">Fatty acid synthase beta subunit AflB /Fas1-like central domain-containing protein</fullName>
    </recommendedName>
</protein>
<dbReference type="AlphaFoldDB" id="A0A8T8SDU6"/>
<dbReference type="InterPro" id="IPR003965">
    <property type="entry name" value="Fatty_acid_synthase"/>
</dbReference>
<evidence type="ECO:0000256" key="2">
    <source>
        <dbReference type="SAM" id="MobiDB-lite"/>
    </source>
</evidence>
<dbReference type="GO" id="GO:0006633">
    <property type="term" value="P:fatty acid biosynthetic process"/>
    <property type="evidence" value="ECO:0007669"/>
    <property type="project" value="InterPro"/>
</dbReference>
<gene>
    <name evidence="4" type="ORF">A4X13_0g8716</name>
</gene>
<dbReference type="InterPro" id="IPR050830">
    <property type="entry name" value="Fungal_FAS"/>
</dbReference>
<evidence type="ECO:0000259" key="3">
    <source>
        <dbReference type="Pfam" id="PF08354"/>
    </source>
</evidence>
<feature type="region of interest" description="Disordered" evidence="2">
    <location>
        <begin position="1"/>
        <end position="36"/>
    </location>
</feature>
<dbReference type="InterPro" id="IPR013565">
    <property type="entry name" value="Fas1/AflB-like_central"/>
</dbReference>
<accession>A0A8T8SDU6</accession>
<dbReference type="GO" id="GO:0004312">
    <property type="term" value="F:fatty acid synthase activity"/>
    <property type="evidence" value="ECO:0007669"/>
    <property type="project" value="InterPro"/>
</dbReference>
<dbReference type="GO" id="GO:0005835">
    <property type="term" value="C:fatty acid synthase complex"/>
    <property type="evidence" value="ECO:0007669"/>
    <property type="project" value="InterPro"/>
</dbReference>
<comment type="caution">
    <text evidence="4">The sequence shown here is derived from an EMBL/GenBank/DDBJ whole genome shotgun (WGS) entry which is preliminary data.</text>
</comment>
<sequence>MGGDGALEQSSSSSCANSLSSDPGASPSTSLLSDPQHDQQYVAPPLLPLLSSPGGKPVPFIPVLDEHFQTWFKKDSLWQLKTFRDTFDGSDLRAHKEEGVLRSILRQIFHRPVHRIKATDVDPAVTHCVDFGTGGLSGIGGLTAYNLQGRGVRVIIASGMHRETAELYDLHKVQSEERWSDAFRPRLVKTE</sequence>
<proteinExistence type="predicted"/>
<dbReference type="InterPro" id="IPR001227">
    <property type="entry name" value="Ac_transferase_dom_sf"/>
</dbReference>
<dbReference type="PANTHER" id="PTHR10982">
    <property type="entry name" value="MALONYL COA-ACYL CARRIER PROTEIN TRANSACYLASE"/>
    <property type="match status" value="1"/>
</dbReference>
<dbReference type="EMBL" id="LWDF02001715">
    <property type="protein sequence ID" value="KAE8237608.1"/>
    <property type="molecule type" value="Genomic_DNA"/>
</dbReference>
<organism evidence="4 5">
    <name type="scientific">Tilletia indica</name>
    <dbReference type="NCBI Taxonomy" id="43049"/>
    <lineage>
        <taxon>Eukaryota</taxon>
        <taxon>Fungi</taxon>
        <taxon>Dikarya</taxon>
        <taxon>Basidiomycota</taxon>
        <taxon>Ustilaginomycotina</taxon>
        <taxon>Exobasidiomycetes</taxon>
        <taxon>Tilletiales</taxon>
        <taxon>Tilletiaceae</taxon>
        <taxon>Tilletia</taxon>
    </lineage>
</organism>
<feature type="non-terminal residue" evidence="4">
    <location>
        <position position="1"/>
    </location>
</feature>
<keyword evidence="5" id="KW-1185">Reference proteome</keyword>
<evidence type="ECO:0000313" key="5">
    <source>
        <dbReference type="Proteomes" id="UP000077521"/>
    </source>
</evidence>
<name>A0A8T8SDU6_9BASI</name>
<feature type="domain" description="Fatty acid synthase beta subunit AflB /Fas1-like central" evidence="3">
    <location>
        <begin position="46"/>
        <end position="87"/>
    </location>
</feature>
<dbReference type="PRINTS" id="PR01483">
    <property type="entry name" value="FASYNTHASE"/>
</dbReference>
<dbReference type="GO" id="GO:0004318">
    <property type="term" value="F:enoyl-[acyl-carrier-protein] reductase (NADH) activity"/>
    <property type="evidence" value="ECO:0007669"/>
    <property type="project" value="InterPro"/>
</dbReference>
<reference evidence="4" key="1">
    <citation type="submission" date="2016-04" db="EMBL/GenBank/DDBJ databases">
        <authorList>
            <person name="Nguyen H.D."/>
            <person name="Samba Siva P."/>
            <person name="Cullis J."/>
            <person name="Levesque C.A."/>
            <person name="Hambleton S."/>
        </authorList>
    </citation>
    <scope>NUCLEOTIDE SEQUENCE</scope>
    <source>
        <strain evidence="4">DAOMC 236416</strain>
    </source>
</reference>